<evidence type="ECO:0000313" key="3">
    <source>
        <dbReference type="EMBL" id="KIW07744.1"/>
    </source>
</evidence>
<dbReference type="RefSeq" id="XP_016217613.1">
    <property type="nucleotide sequence ID" value="XM_016354601.1"/>
</dbReference>
<feature type="region of interest" description="Disordered" evidence="2">
    <location>
        <begin position="1"/>
        <end position="144"/>
    </location>
</feature>
<dbReference type="Proteomes" id="UP000053259">
    <property type="component" value="Unassembled WGS sequence"/>
</dbReference>
<evidence type="ECO:0008006" key="5">
    <source>
        <dbReference type="Google" id="ProtNLM"/>
    </source>
</evidence>
<feature type="region of interest" description="Disordered" evidence="2">
    <location>
        <begin position="466"/>
        <end position="646"/>
    </location>
</feature>
<proteinExistence type="predicted"/>
<evidence type="ECO:0000256" key="2">
    <source>
        <dbReference type="SAM" id="MobiDB-lite"/>
    </source>
</evidence>
<dbReference type="OrthoDB" id="72441at2759"/>
<reference evidence="3 4" key="1">
    <citation type="submission" date="2015-01" db="EMBL/GenBank/DDBJ databases">
        <title>The Genome Sequence of Ochroconis gallopava CBS43764.</title>
        <authorList>
            <consortium name="The Broad Institute Genomics Platform"/>
            <person name="Cuomo C."/>
            <person name="de Hoog S."/>
            <person name="Gorbushina A."/>
            <person name="Stielow B."/>
            <person name="Teixiera M."/>
            <person name="Abouelleil A."/>
            <person name="Chapman S.B."/>
            <person name="Priest M."/>
            <person name="Young S.K."/>
            <person name="Wortman J."/>
            <person name="Nusbaum C."/>
            <person name="Birren B."/>
        </authorList>
    </citation>
    <scope>NUCLEOTIDE SEQUENCE [LARGE SCALE GENOMIC DNA]</scope>
    <source>
        <strain evidence="3 4">CBS 43764</strain>
    </source>
</reference>
<organism evidence="3 4">
    <name type="scientific">Verruconis gallopava</name>
    <dbReference type="NCBI Taxonomy" id="253628"/>
    <lineage>
        <taxon>Eukaryota</taxon>
        <taxon>Fungi</taxon>
        <taxon>Dikarya</taxon>
        <taxon>Ascomycota</taxon>
        <taxon>Pezizomycotina</taxon>
        <taxon>Dothideomycetes</taxon>
        <taxon>Pleosporomycetidae</taxon>
        <taxon>Venturiales</taxon>
        <taxon>Sympoventuriaceae</taxon>
        <taxon>Verruconis</taxon>
    </lineage>
</organism>
<dbReference type="PANTHER" id="PTHR23250:SF1">
    <property type="entry name" value="TECTONIN BETA-PROPELLER REPEAT-CONTAINING PROTEIN 1"/>
    <property type="match status" value="1"/>
</dbReference>
<dbReference type="HOGENOM" id="CLU_028361_1_0_1"/>
<dbReference type="EMBL" id="KN847532">
    <property type="protein sequence ID" value="KIW07744.1"/>
    <property type="molecule type" value="Genomic_DNA"/>
</dbReference>
<feature type="compositionally biased region" description="Polar residues" evidence="2">
    <location>
        <begin position="628"/>
        <end position="646"/>
    </location>
</feature>
<feature type="compositionally biased region" description="Basic and acidic residues" evidence="2">
    <location>
        <begin position="536"/>
        <end position="550"/>
    </location>
</feature>
<feature type="compositionally biased region" description="Basic and acidic residues" evidence="2">
    <location>
        <begin position="124"/>
        <end position="134"/>
    </location>
</feature>
<dbReference type="PANTHER" id="PTHR23250">
    <property type="entry name" value="DYSFERLIN-RELATED"/>
    <property type="match status" value="1"/>
</dbReference>
<dbReference type="InterPro" id="IPR051513">
    <property type="entry name" value="Tectonin_beta-prop"/>
</dbReference>
<feature type="compositionally biased region" description="Polar residues" evidence="2">
    <location>
        <begin position="567"/>
        <end position="588"/>
    </location>
</feature>
<accession>A0A0D2B912</accession>
<keyword evidence="4" id="KW-1185">Reference proteome</keyword>
<feature type="compositionally biased region" description="Polar residues" evidence="2">
    <location>
        <begin position="43"/>
        <end position="59"/>
    </location>
</feature>
<dbReference type="AlphaFoldDB" id="A0A0D2B912"/>
<gene>
    <name evidence="3" type="ORF">PV09_01674</name>
</gene>
<dbReference type="STRING" id="253628.A0A0D2B912"/>
<evidence type="ECO:0000313" key="4">
    <source>
        <dbReference type="Proteomes" id="UP000053259"/>
    </source>
</evidence>
<protein>
    <recommendedName>
        <fullName evidence="5">Peroxin/Ferlin domain-containing protein</fullName>
    </recommendedName>
</protein>
<evidence type="ECO:0000256" key="1">
    <source>
        <dbReference type="SAM" id="Coils"/>
    </source>
</evidence>
<feature type="compositionally biased region" description="Basic and acidic residues" evidence="2">
    <location>
        <begin position="470"/>
        <end position="496"/>
    </location>
</feature>
<dbReference type="InParanoid" id="A0A0D2B912"/>
<dbReference type="VEuPathDB" id="FungiDB:PV09_01674"/>
<feature type="compositionally biased region" description="Polar residues" evidence="2">
    <location>
        <begin position="499"/>
        <end position="508"/>
    </location>
</feature>
<sequence length="646" mass="72669">MAHEDASVSDNETQGNKRESNRITLVDHTVSTEEPSSGIEPLTTLTGISQTLTHGSIRQTLARRKYQRSKWQEGRDSQSNVNSSPNVSEEGEGSTSAKAKDTLAQKLTSDGSDGDAWGKGRVRRGGEKVKDAIRTSKPKGAKLEIDDPDSHIDVLYENQRGFFFAGIPRFSSNSLLNFDPVAWLDSRHRPSAVNITNAQVPDPSWEWSWRCWYVDMSGDVDEEGWEYSFWFGKGTAWHGTHPWFHSFVRRRRWLRKRCKRKTAKPKEAAHALTSDYFTIHSKTKHNEEDMDSTTRTEKRARCSVATSSAWDAKNCEDQADTMEVTNIPDLLRGLRAAAIDREKIVLVRRFLTDGGEELHYLAENMEHIMKLLVFQNSRRQLLSMLMHEFEAAERHRNEHKERGEEEKEKEKIHIDNLLKAVEAADAQCKQLGYWSDIRGMARNGEILHASDHIHGWDHAWDGLDTSGPDSKVEAPSDLLDDSKGELRRQDKGKRPVYETNVNRASNTAIDGHMKSEQAAHSIEVPGELASRPSVDSNRHDVFYSPQEEKPQAQAVPLRAETDAVQPVTETPTPSQESRLSIDTFQSAHSEAGEKVEEDDTATEKAPSEDEHELGTPPTGATPIDALTQVLNGQTEEGKSMSSQEKT</sequence>
<dbReference type="GeneID" id="27309647"/>
<name>A0A0D2B912_9PEZI</name>
<keyword evidence="1" id="KW-0175">Coiled coil</keyword>
<feature type="compositionally biased region" description="Low complexity" evidence="2">
    <location>
        <begin position="77"/>
        <end position="88"/>
    </location>
</feature>
<feature type="coiled-coil region" evidence="1">
    <location>
        <begin position="382"/>
        <end position="420"/>
    </location>
</feature>